<organism evidence="2 3">
    <name type="scientific">Qingshengfaniella alkalisoli</name>
    <dbReference type="NCBI Taxonomy" id="2599296"/>
    <lineage>
        <taxon>Bacteria</taxon>
        <taxon>Pseudomonadati</taxon>
        <taxon>Pseudomonadota</taxon>
        <taxon>Alphaproteobacteria</taxon>
        <taxon>Rhodobacterales</taxon>
        <taxon>Paracoccaceae</taxon>
        <taxon>Qingshengfaniella</taxon>
    </lineage>
</organism>
<evidence type="ECO:0000313" key="2">
    <source>
        <dbReference type="EMBL" id="QDY70855.1"/>
    </source>
</evidence>
<accession>A0A5B8I9D0</accession>
<keyword evidence="1" id="KW-1133">Transmembrane helix</keyword>
<dbReference type="AlphaFoldDB" id="A0A5B8I9D0"/>
<dbReference type="KEGG" id="lit:FPZ52_14205"/>
<proteinExistence type="predicted"/>
<dbReference type="RefSeq" id="WP_146366271.1">
    <property type="nucleotide sequence ID" value="NZ_CP042263.1"/>
</dbReference>
<evidence type="ECO:0000313" key="3">
    <source>
        <dbReference type="Proteomes" id="UP000318483"/>
    </source>
</evidence>
<keyword evidence="2" id="KW-0614">Plasmid</keyword>
<gene>
    <name evidence="2" type="ORF">FPZ52_14205</name>
</gene>
<name>A0A5B8I9D0_9RHOB</name>
<reference evidence="2 3" key="1">
    <citation type="submission" date="2019-07" db="EMBL/GenBank/DDBJ databases">
        <title>Litoreibacter alkalisoli sp. nov., isolated from saline-alkaline soil.</title>
        <authorList>
            <person name="Wang S."/>
            <person name="Xu L."/>
            <person name="Xing Y.-T."/>
            <person name="Sun J.-Q."/>
        </authorList>
    </citation>
    <scope>NUCLEOTIDE SEQUENCE [LARGE SCALE GENOMIC DNA]</scope>
    <source>
        <strain evidence="2 3">LN3S51</strain>
        <plasmid evidence="2 3">unnamed2</plasmid>
    </source>
</reference>
<geneLocation type="plasmid" evidence="2 3">
    <name>unnamed2</name>
</geneLocation>
<feature type="transmembrane region" description="Helical" evidence="1">
    <location>
        <begin position="6"/>
        <end position="26"/>
    </location>
</feature>
<dbReference type="Pfam" id="PF10617">
    <property type="entry name" value="DUF2474"/>
    <property type="match status" value="1"/>
</dbReference>
<dbReference type="EMBL" id="CP042263">
    <property type="protein sequence ID" value="QDY70855.1"/>
    <property type="molecule type" value="Genomic_DNA"/>
</dbReference>
<keyword evidence="1" id="KW-0472">Membrane</keyword>
<keyword evidence="3" id="KW-1185">Reference proteome</keyword>
<evidence type="ECO:0000256" key="1">
    <source>
        <dbReference type="SAM" id="Phobius"/>
    </source>
</evidence>
<sequence>MLKRVGWFVLLWCSGVLTLTVVAYGIRLMIGT</sequence>
<dbReference type="Proteomes" id="UP000318483">
    <property type="component" value="Plasmid unnamed2"/>
</dbReference>
<protein>
    <submittedName>
        <fullName evidence="2">DUF2474 family protein</fullName>
    </submittedName>
</protein>
<keyword evidence="1" id="KW-0812">Transmembrane</keyword>
<dbReference type="OrthoDB" id="7875892at2"/>
<dbReference type="InterPro" id="IPR018895">
    <property type="entry name" value="DUF2474"/>
</dbReference>